<proteinExistence type="predicted"/>
<evidence type="ECO:0000313" key="2">
    <source>
        <dbReference type="EMBL" id="MDQ0506284.1"/>
    </source>
</evidence>
<keyword evidence="3" id="KW-1185">Reference proteome</keyword>
<protein>
    <submittedName>
        <fullName evidence="2">Ribosomal protein S18 acetylase RimI-like enzyme</fullName>
    </submittedName>
</protein>
<accession>A0ABU0LGL4</accession>
<organism evidence="2 3">
    <name type="scientific">Xanthobacter agilis</name>
    <dbReference type="NCBI Taxonomy" id="47492"/>
    <lineage>
        <taxon>Bacteria</taxon>
        <taxon>Pseudomonadati</taxon>
        <taxon>Pseudomonadota</taxon>
        <taxon>Alphaproteobacteria</taxon>
        <taxon>Hyphomicrobiales</taxon>
        <taxon>Xanthobacteraceae</taxon>
        <taxon>Xanthobacter</taxon>
    </lineage>
</organism>
<name>A0ABU0LGL4_XANAG</name>
<feature type="domain" description="N-acetyltransferase" evidence="1">
    <location>
        <begin position="12"/>
        <end position="174"/>
    </location>
</feature>
<comment type="caution">
    <text evidence="2">The sequence shown here is derived from an EMBL/GenBank/DDBJ whole genome shotgun (WGS) entry which is preliminary data.</text>
</comment>
<dbReference type="PROSITE" id="PS51186">
    <property type="entry name" value="GNAT"/>
    <property type="match status" value="1"/>
</dbReference>
<evidence type="ECO:0000313" key="3">
    <source>
        <dbReference type="Proteomes" id="UP001241747"/>
    </source>
</evidence>
<dbReference type="InterPro" id="IPR016181">
    <property type="entry name" value="Acyl_CoA_acyltransferase"/>
</dbReference>
<dbReference type="RefSeq" id="WP_237345708.1">
    <property type="nucleotide sequence ID" value="NZ_JABWGX010000012.1"/>
</dbReference>
<dbReference type="InterPro" id="IPR000182">
    <property type="entry name" value="GNAT_dom"/>
</dbReference>
<sequence length="225" mass="24202">MALSAAHRASQIRTRELGPDDLDAVEALHRLAIGPVARPEVVKPENRAYFQSVLAGRGRSVGVFDGESLVAYGILQHDHTPEDGPHRLLKLPAETAVGRLAGASVHPDYRGLGLQRVVIAERVALAPQHMVLFSTAAPVNAPSWSNLLSGGFPIVGIEFFFGGYARYVMLRDGSTYDPEAGVVVDPRDVARQQALFAQGWRGYARTRLKGGEPGVVFAPALFARG</sequence>
<dbReference type="Proteomes" id="UP001241747">
    <property type="component" value="Unassembled WGS sequence"/>
</dbReference>
<dbReference type="SUPFAM" id="SSF55729">
    <property type="entry name" value="Acyl-CoA N-acyltransferases (Nat)"/>
    <property type="match status" value="1"/>
</dbReference>
<dbReference type="Gene3D" id="3.40.630.30">
    <property type="match status" value="1"/>
</dbReference>
<reference evidence="2 3" key="1">
    <citation type="submission" date="2023-07" db="EMBL/GenBank/DDBJ databases">
        <title>Genomic Encyclopedia of Type Strains, Phase IV (KMG-IV): sequencing the most valuable type-strain genomes for metagenomic binning, comparative biology and taxonomic classification.</title>
        <authorList>
            <person name="Goeker M."/>
        </authorList>
    </citation>
    <scope>NUCLEOTIDE SEQUENCE [LARGE SCALE GENOMIC DNA]</scope>
    <source>
        <strain evidence="2 3">DSM 3770</strain>
    </source>
</reference>
<evidence type="ECO:0000259" key="1">
    <source>
        <dbReference type="PROSITE" id="PS51186"/>
    </source>
</evidence>
<dbReference type="EMBL" id="JAUSVY010000007">
    <property type="protein sequence ID" value="MDQ0506284.1"/>
    <property type="molecule type" value="Genomic_DNA"/>
</dbReference>
<gene>
    <name evidence="2" type="ORF">QOZ94_003093</name>
</gene>